<sequence length="75" mass="7911">MLTADAGDASALTRQLVAPAGDGSEEQVAGGEGAVYWWCPRGASLTTPVAEELARRSRGHVVTTRNLRTMVRLTA</sequence>
<reference evidence="1" key="2">
    <citation type="submission" date="2023-02" db="EMBL/GenBank/DDBJ databases">
        <authorList>
            <person name="Sun Q."/>
            <person name="Mori K."/>
        </authorList>
    </citation>
    <scope>NUCLEOTIDE SEQUENCE</scope>
    <source>
        <strain evidence="1">NBRC 112290</strain>
    </source>
</reference>
<comment type="caution">
    <text evidence="1">The sequence shown here is derived from an EMBL/GenBank/DDBJ whole genome shotgun (WGS) entry which is preliminary data.</text>
</comment>
<dbReference type="RefSeq" id="WP_284250106.1">
    <property type="nucleotide sequence ID" value="NZ_BSUM01000001.1"/>
</dbReference>
<dbReference type="Proteomes" id="UP001157161">
    <property type="component" value="Unassembled WGS sequence"/>
</dbReference>
<organism evidence="1 2">
    <name type="scientific">Litorihabitans aurantiacus</name>
    <dbReference type="NCBI Taxonomy" id="1930061"/>
    <lineage>
        <taxon>Bacteria</taxon>
        <taxon>Bacillati</taxon>
        <taxon>Actinomycetota</taxon>
        <taxon>Actinomycetes</taxon>
        <taxon>Micrococcales</taxon>
        <taxon>Beutenbergiaceae</taxon>
        <taxon>Litorihabitans</taxon>
    </lineage>
</organism>
<protein>
    <submittedName>
        <fullName evidence="1">Uncharacterized protein</fullName>
    </submittedName>
</protein>
<evidence type="ECO:0000313" key="2">
    <source>
        <dbReference type="Proteomes" id="UP001157161"/>
    </source>
</evidence>
<evidence type="ECO:0000313" key="1">
    <source>
        <dbReference type="EMBL" id="GMA31253.1"/>
    </source>
</evidence>
<accession>A0AA37USD5</accession>
<dbReference type="EMBL" id="BSUM01000001">
    <property type="protein sequence ID" value="GMA31253.1"/>
    <property type="molecule type" value="Genomic_DNA"/>
</dbReference>
<gene>
    <name evidence="1" type="ORF">GCM10025875_12450</name>
</gene>
<keyword evidence="2" id="KW-1185">Reference proteome</keyword>
<dbReference type="AlphaFoldDB" id="A0AA37USD5"/>
<name>A0AA37USD5_9MICO</name>
<dbReference type="SUPFAM" id="SSF160379">
    <property type="entry name" value="SP0830-like"/>
    <property type="match status" value="1"/>
</dbReference>
<reference evidence="1" key="1">
    <citation type="journal article" date="2014" name="Int. J. Syst. Evol. Microbiol.">
        <title>Complete genome sequence of Corynebacterium casei LMG S-19264T (=DSM 44701T), isolated from a smear-ripened cheese.</title>
        <authorList>
            <consortium name="US DOE Joint Genome Institute (JGI-PGF)"/>
            <person name="Walter F."/>
            <person name="Albersmeier A."/>
            <person name="Kalinowski J."/>
            <person name="Ruckert C."/>
        </authorList>
    </citation>
    <scope>NUCLEOTIDE SEQUENCE</scope>
    <source>
        <strain evidence="1">NBRC 112290</strain>
    </source>
</reference>
<proteinExistence type="predicted"/>